<organism evidence="1 2">
    <name type="scientific">Paxillus involutus ATCC 200175</name>
    <dbReference type="NCBI Taxonomy" id="664439"/>
    <lineage>
        <taxon>Eukaryota</taxon>
        <taxon>Fungi</taxon>
        <taxon>Dikarya</taxon>
        <taxon>Basidiomycota</taxon>
        <taxon>Agaricomycotina</taxon>
        <taxon>Agaricomycetes</taxon>
        <taxon>Agaricomycetidae</taxon>
        <taxon>Boletales</taxon>
        <taxon>Paxilineae</taxon>
        <taxon>Paxillaceae</taxon>
        <taxon>Paxillus</taxon>
    </lineage>
</organism>
<dbReference type="InterPro" id="IPR035992">
    <property type="entry name" value="Ricin_B-like_lectins"/>
</dbReference>
<dbReference type="GO" id="GO:0004867">
    <property type="term" value="F:serine-type endopeptidase inhibitor activity"/>
    <property type="evidence" value="ECO:0007669"/>
    <property type="project" value="InterPro"/>
</dbReference>
<dbReference type="SUPFAM" id="SSF50370">
    <property type="entry name" value="Ricin B-like lectins"/>
    <property type="match status" value="1"/>
</dbReference>
<protein>
    <recommendedName>
        <fullName evidence="3">Ricin B lectin domain-containing protein</fullName>
    </recommendedName>
</protein>
<dbReference type="HOGENOM" id="CLU_1845742_0_0_1"/>
<evidence type="ECO:0000313" key="1">
    <source>
        <dbReference type="EMBL" id="KIJ04578.1"/>
    </source>
</evidence>
<dbReference type="InterPro" id="IPR031755">
    <property type="entry name" value="Inhibitor_I66"/>
</dbReference>
<accession>A0A0C9SZK8</accession>
<proteinExistence type="predicted"/>
<reference evidence="1 2" key="1">
    <citation type="submission" date="2014-06" db="EMBL/GenBank/DDBJ databases">
        <authorList>
            <consortium name="DOE Joint Genome Institute"/>
            <person name="Kuo A."/>
            <person name="Kohler A."/>
            <person name="Nagy L.G."/>
            <person name="Floudas D."/>
            <person name="Copeland A."/>
            <person name="Barry K.W."/>
            <person name="Cichocki N."/>
            <person name="Veneault-Fourrey C."/>
            <person name="LaButti K."/>
            <person name="Lindquist E.A."/>
            <person name="Lipzen A."/>
            <person name="Lundell T."/>
            <person name="Morin E."/>
            <person name="Murat C."/>
            <person name="Sun H."/>
            <person name="Tunlid A."/>
            <person name="Henrissat B."/>
            <person name="Grigoriev I.V."/>
            <person name="Hibbett D.S."/>
            <person name="Martin F."/>
            <person name="Nordberg H.P."/>
            <person name="Cantor M.N."/>
            <person name="Hua S.X."/>
        </authorList>
    </citation>
    <scope>NUCLEOTIDE SEQUENCE [LARGE SCALE GENOMIC DNA]</scope>
    <source>
        <strain evidence="1 2">ATCC 200175</strain>
    </source>
</reference>
<evidence type="ECO:0000313" key="2">
    <source>
        <dbReference type="Proteomes" id="UP000053647"/>
    </source>
</evidence>
<dbReference type="AlphaFoldDB" id="A0A0C9SZK8"/>
<sequence>MSGPQPSHYTIVSAEHNVPIGAADYDPDVEERLVISLDPEGAQEWVVEKEDPGKYRLVVAFANFTYENGNQNVIVRDQKEGLIWRLVKYGDEEEYTIERDSDIRPNAGWTLTSSTPNSPVNLQIIGDFPTRNQLWRFIPAQV</sequence>
<dbReference type="EMBL" id="KN821700">
    <property type="protein sequence ID" value="KIJ04578.1"/>
    <property type="molecule type" value="Genomic_DNA"/>
</dbReference>
<dbReference type="Gene3D" id="2.80.10.50">
    <property type="match status" value="1"/>
</dbReference>
<dbReference type="Pfam" id="PF16850">
    <property type="entry name" value="Inhibitor_I66"/>
    <property type="match status" value="1"/>
</dbReference>
<gene>
    <name evidence="1" type="ORF">PAXINDRAFT_22127</name>
</gene>
<dbReference type="Proteomes" id="UP000053647">
    <property type="component" value="Unassembled WGS sequence"/>
</dbReference>
<evidence type="ECO:0008006" key="3">
    <source>
        <dbReference type="Google" id="ProtNLM"/>
    </source>
</evidence>
<keyword evidence="2" id="KW-1185">Reference proteome</keyword>
<dbReference type="OrthoDB" id="2637333at2759"/>
<name>A0A0C9SZK8_PAXIN</name>
<reference evidence="2" key="2">
    <citation type="submission" date="2015-01" db="EMBL/GenBank/DDBJ databases">
        <title>Evolutionary Origins and Diversification of the Mycorrhizal Mutualists.</title>
        <authorList>
            <consortium name="DOE Joint Genome Institute"/>
            <consortium name="Mycorrhizal Genomics Consortium"/>
            <person name="Kohler A."/>
            <person name="Kuo A."/>
            <person name="Nagy L.G."/>
            <person name="Floudas D."/>
            <person name="Copeland A."/>
            <person name="Barry K.W."/>
            <person name="Cichocki N."/>
            <person name="Veneault-Fourrey C."/>
            <person name="LaButti K."/>
            <person name="Lindquist E.A."/>
            <person name="Lipzen A."/>
            <person name="Lundell T."/>
            <person name="Morin E."/>
            <person name="Murat C."/>
            <person name="Riley R."/>
            <person name="Ohm R."/>
            <person name="Sun H."/>
            <person name="Tunlid A."/>
            <person name="Henrissat B."/>
            <person name="Grigoriev I.V."/>
            <person name="Hibbett D.S."/>
            <person name="Martin F."/>
        </authorList>
    </citation>
    <scope>NUCLEOTIDE SEQUENCE [LARGE SCALE GENOMIC DNA]</scope>
    <source>
        <strain evidence="2">ATCC 200175</strain>
    </source>
</reference>